<dbReference type="Pfam" id="PF00440">
    <property type="entry name" value="TetR_N"/>
    <property type="match status" value="1"/>
</dbReference>
<evidence type="ECO:0000256" key="1">
    <source>
        <dbReference type="ARBA" id="ARBA00023015"/>
    </source>
</evidence>
<keyword evidence="2 4" id="KW-0238">DNA-binding</keyword>
<dbReference type="PANTHER" id="PTHR30055">
    <property type="entry name" value="HTH-TYPE TRANSCRIPTIONAL REGULATOR RUTR"/>
    <property type="match status" value="1"/>
</dbReference>
<name>A0A7Y0E119_9PROT</name>
<keyword evidence="7" id="KW-1185">Reference proteome</keyword>
<organism evidence="6 7">
    <name type="scientific">Pacificispira spongiicola</name>
    <dbReference type="NCBI Taxonomy" id="2729598"/>
    <lineage>
        <taxon>Bacteria</taxon>
        <taxon>Pseudomonadati</taxon>
        <taxon>Pseudomonadota</taxon>
        <taxon>Alphaproteobacteria</taxon>
        <taxon>Rhodospirillales</taxon>
        <taxon>Rhodospirillaceae</taxon>
        <taxon>Pacificispira</taxon>
    </lineage>
</organism>
<comment type="caution">
    <text evidence="6">The sequence shown here is derived from an EMBL/GenBank/DDBJ whole genome shotgun (WGS) entry which is preliminary data.</text>
</comment>
<dbReference type="Proteomes" id="UP000539372">
    <property type="component" value="Unassembled WGS sequence"/>
</dbReference>
<dbReference type="InterPro" id="IPR001647">
    <property type="entry name" value="HTH_TetR"/>
</dbReference>
<reference evidence="6 7" key="1">
    <citation type="submission" date="2020-04" db="EMBL/GenBank/DDBJ databases">
        <title>Rhodospirillaceae bacterium KN72 isolated from deep sea.</title>
        <authorList>
            <person name="Zhang D.-C."/>
        </authorList>
    </citation>
    <scope>NUCLEOTIDE SEQUENCE [LARGE SCALE GENOMIC DNA]</scope>
    <source>
        <strain evidence="6 7">KN72</strain>
    </source>
</reference>
<accession>A0A7Y0E119</accession>
<evidence type="ECO:0000256" key="2">
    <source>
        <dbReference type="ARBA" id="ARBA00023125"/>
    </source>
</evidence>
<evidence type="ECO:0000259" key="5">
    <source>
        <dbReference type="PROSITE" id="PS50977"/>
    </source>
</evidence>
<dbReference type="EMBL" id="JABBNT010000003">
    <property type="protein sequence ID" value="NMM45287.1"/>
    <property type="molecule type" value="Genomic_DNA"/>
</dbReference>
<evidence type="ECO:0000313" key="6">
    <source>
        <dbReference type="EMBL" id="NMM45287.1"/>
    </source>
</evidence>
<dbReference type="PANTHER" id="PTHR30055:SF234">
    <property type="entry name" value="HTH-TYPE TRANSCRIPTIONAL REGULATOR BETI"/>
    <property type="match status" value="1"/>
</dbReference>
<protein>
    <submittedName>
        <fullName evidence="6">TetR/AcrR family transcriptional regulator</fullName>
    </submittedName>
</protein>
<dbReference type="PRINTS" id="PR00455">
    <property type="entry name" value="HTHTETR"/>
</dbReference>
<feature type="DNA-binding region" description="H-T-H motif" evidence="4">
    <location>
        <begin position="39"/>
        <end position="58"/>
    </location>
</feature>
<feature type="domain" description="HTH tetR-type" evidence="5">
    <location>
        <begin position="16"/>
        <end position="76"/>
    </location>
</feature>
<dbReference type="RefSeq" id="WP_169625636.1">
    <property type="nucleotide sequence ID" value="NZ_JABBNT010000003.1"/>
</dbReference>
<dbReference type="PROSITE" id="PS50977">
    <property type="entry name" value="HTH_TETR_2"/>
    <property type="match status" value="1"/>
</dbReference>
<proteinExistence type="predicted"/>
<gene>
    <name evidence="6" type="ORF">HH303_12410</name>
</gene>
<dbReference type="Gene3D" id="1.10.357.10">
    <property type="entry name" value="Tetracycline Repressor, domain 2"/>
    <property type="match status" value="1"/>
</dbReference>
<dbReference type="GO" id="GO:0000976">
    <property type="term" value="F:transcription cis-regulatory region binding"/>
    <property type="evidence" value="ECO:0007669"/>
    <property type="project" value="TreeGrafter"/>
</dbReference>
<keyword evidence="1" id="KW-0805">Transcription regulation</keyword>
<dbReference type="Pfam" id="PF21351">
    <property type="entry name" value="TetR_C_41"/>
    <property type="match status" value="1"/>
</dbReference>
<evidence type="ECO:0000313" key="7">
    <source>
        <dbReference type="Proteomes" id="UP000539372"/>
    </source>
</evidence>
<dbReference type="SUPFAM" id="SSF46689">
    <property type="entry name" value="Homeodomain-like"/>
    <property type="match status" value="1"/>
</dbReference>
<evidence type="ECO:0000256" key="3">
    <source>
        <dbReference type="ARBA" id="ARBA00023163"/>
    </source>
</evidence>
<dbReference type="InterPro" id="IPR050109">
    <property type="entry name" value="HTH-type_TetR-like_transc_reg"/>
</dbReference>
<dbReference type="AlphaFoldDB" id="A0A7Y0E119"/>
<sequence>MQEKIKERRSNRERSEDMRANLIRTARHLFVKNGYNATGTPEIVSAASVTRGALYHHFADKADLFRAVVVAEAEAVAAEIEASAATATSPIEALEYGAAAYFKAMAVPGRAHLLLVEGPAVLGVDTMAEIDRVTGGGTLKAGLAAAAQSAGDDFLAIEEAAVLLSAVFDRAAYAIAQGGDTDRYRQVVRRLLNGLFTSGVRTPEN</sequence>
<evidence type="ECO:0000256" key="4">
    <source>
        <dbReference type="PROSITE-ProRule" id="PRU00335"/>
    </source>
</evidence>
<dbReference type="GO" id="GO:0003700">
    <property type="term" value="F:DNA-binding transcription factor activity"/>
    <property type="evidence" value="ECO:0007669"/>
    <property type="project" value="TreeGrafter"/>
</dbReference>
<dbReference type="InterPro" id="IPR049484">
    <property type="entry name" value="Rv0078-like_C"/>
</dbReference>
<dbReference type="InterPro" id="IPR009057">
    <property type="entry name" value="Homeodomain-like_sf"/>
</dbReference>
<keyword evidence="3" id="KW-0804">Transcription</keyword>